<dbReference type="Proteomes" id="UP000182054">
    <property type="component" value="Unassembled WGS sequence"/>
</dbReference>
<evidence type="ECO:0000313" key="3">
    <source>
        <dbReference type="Proteomes" id="UP000182054"/>
    </source>
</evidence>
<protein>
    <recommendedName>
        <fullName evidence="4">DUF5709 domain-containing protein</fullName>
    </recommendedName>
</protein>
<dbReference type="AlphaFoldDB" id="A0A1I0U6P3"/>
<reference evidence="2 3" key="1">
    <citation type="submission" date="2016-10" db="EMBL/GenBank/DDBJ databases">
        <authorList>
            <person name="de Groot N.N."/>
        </authorList>
    </citation>
    <scope>NUCLEOTIDE SEQUENCE [LARGE SCALE GENOMIC DNA]</scope>
    <source>
        <strain evidence="2 3">DSM 44908</strain>
    </source>
</reference>
<sequence>MSIEDGGIEDGPGDTLDPSESLDSDEVRGTDDVDDVVTPPDSWAEADKFGTTEREAREGESLDQKLAEEVPDVQPEDAPDVPVAATPDDDLTEELVDRVVDSPDENDYIAGADGGDGTDAADPEKDAEIVDGVVVENSASHRGQIDGTPEDAGSFFE</sequence>
<organism evidence="2 3">
    <name type="scientific">Rhodococcoides kroppenstedtii</name>
    <dbReference type="NCBI Taxonomy" id="293050"/>
    <lineage>
        <taxon>Bacteria</taxon>
        <taxon>Bacillati</taxon>
        <taxon>Actinomycetota</taxon>
        <taxon>Actinomycetes</taxon>
        <taxon>Mycobacteriales</taxon>
        <taxon>Nocardiaceae</taxon>
        <taxon>Rhodococcoides</taxon>
    </lineage>
</organism>
<dbReference type="EMBL" id="FOJN01000014">
    <property type="protein sequence ID" value="SFA59721.1"/>
    <property type="molecule type" value="Genomic_DNA"/>
</dbReference>
<dbReference type="OrthoDB" id="4565554at2"/>
<feature type="compositionally biased region" description="Acidic residues" evidence="1">
    <location>
        <begin position="69"/>
        <end position="79"/>
    </location>
</feature>
<feature type="compositionally biased region" description="Basic and acidic residues" evidence="1">
    <location>
        <begin position="45"/>
        <end position="68"/>
    </location>
</feature>
<feature type="region of interest" description="Disordered" evidence="1">
    <location>
        <begin position="137"/>
        <end position="157"/>
    </location>
</feature>
<accession>A0A1I0U6P3</accession>
<name>A0A1I0U6P3_9NOCA</name>
<feature type="region of interest" description="Disordered" evidence="1">
    <location>
        <begin position="1"/>
        <end position="123"/>
    </location>
</feature>
<gene>
    <name evidence="2" type="ORF">SAMN05444374_11448</name>
</gene>
<evidence type="ECO:0008006" key="4">
    <source>
        <dbReference type="Google" id="ProtNLM"/>
    </source>
</evidence>
<evidence type="ECO:0000256" key="1">
    <source>
        <dbReference type="SAM" id="MobiDB-lite"/>
    </source>
</evidence>
<proteinExistence type="predicted"/>
<dbReference type="RefSeq" id="WP_068363166.1">
    <property type="nucleotide sequence ID" value="NZ_FOJN01000014.1"/>
</dbReference>
<feature type="compositionally biased region" description="Acidic residues" evidence="1">
    <location>
        <begin position="1"/>
        <end position="12"/>
    </location>
</feature>
<evidence type="ECO:0000313" key="2">
    <source>
        <dbReference type="EMBL" id="SFA59721.1"/>
    </source>
</evidence>
<dbReference type="GeneID" id="85487094"/>